<gene>
    <name evidence="11" type="ORF">NQ318_022826</name>
</gene>
<evidence type="ECO:0000256" key="2">
    <source>
        <dbReference type="ARBA" id="ARBA00022670"/>
    </source>
</evidence>
<feature type="signal peptide" evidence="9">
    <location>
        <begin position="1"/>
        <end position="19"/>
    </location>
</feature>
<keyword evidence="6" id="KW-0865">Zymogen</keyword>
<dbReference type="PROSITE" id="PS00134">
    <property type="entry name" value="TRYPSIN_HIS"/>
    <property type="match status" value="1"/>
</dbReference>
<dbReference type="EMBL" id="JAPWTK010000312">
    <property type="protein sequence ID" value="KAJ8942812.1"/>
    <property type="molecule type" value="Genomic_DNA"/>
</dbReference>
<dbReference type="InterPro" id="IPR001254">
    <property type="entry name" value="Trypsin_dom"/>
</dbReference>
<dbReference type="PROSITE" id="PS00135">
    <property type="entry name" value="TRYPSIN_SER"/>
    <property type="match status" value="1"/>
</dbReference>
<keyword evidence="3 9" id="KW-0732">Signal</keyword>
<evidence type="ECO:0000313" key="12">
    <source>
        <dbReference type="Proteomes" id="UP001162162"/>
    </source>
</evidence>
<sequence length="260" mass="27196">MIKLFVLSLILGEIFVCNGNTLKRVSLNVGGRIVGGSPANITDYPYQVSVLYSGSHACGGTIISEKYILTAAHCTYDVTASELSIRAGSSYHNSGGQVVAVSNIYQHSQFNIDTYDYDISVLKLSASLVFGTGVAKITMVTASATITDGASVVATGWGRLTNDGVIPVQLQVVTLPTITTTSCQQYYGSGTGGVTDRMFCAGYAEGGKDTCQGDSGGPLVLSNTLIGITSWGDICGQAKSPGVYTKLSMFRSYVDAIISS</sequence>
<feature type="chain" id="PRO_5043350511" description="Peptidase S1 domain-containing protein" evidence="9">
    <location>
        <begin position="20"/>
        <end position="260"/>
    </location>
</feature>
<dbReference type="InterPro" id="IPR043504">
    <property type="entry name" value="Peptidase_S1_PA_chymotrypsin"/>
</dbReference>
<evidence type="ECO:0000256" key="1">
    <source>
        <dbReference type="ARBA" id="ARBA00007664"/>
    </source>
</evidence>
<accession>A0AAV8XUL6</accession>
<dbReference type="Gene3D" id="2.40.10.10">
    <property type="entry name" value="Trypsin-like serine proteases"/>
    <property type="match status" value="1"/>
</dbReference>
<dbReference type="CDD" id="cd00190">
    <property type="entry name" value="Tryp_SPc"/>
    <property type="match status" value="1"/>
</dbReference>
<dbReference type="GO" id="GO:0006508">
    <property type="term" value="P:proteolysis"/>
    <property type="evidence" value="ECO:0007669"/>
    <property type="project" value="UniProtKB-KW"/>
</dbReference>
<evidence type="ECO:0000256" key="3">
    <source>
        <dbReference type="ARBA" id="ARBA00022729"/>
    </source>
</evidence>
<keyword evidence="7" id="KW-1015">Disulfide bond</keyword>
<feature type="domain" description="Peptidase S1" evidence="10">
    <location>
        <begin position="33"/>
        <end position="259"/>
    </location>
</feature>
<evidence type="ECO:0000256" key="5">
    <source>
        <dbReference type="ARBA" id="ARBA00022825"/>
    </source>
</evidence>
<dbReference type="SUPFAM" id="SSF50494">
    <property type="entry name" value="Trypsin-like serine proteases"/>
    <property type="match status" value="1"/>
</dbReference>
<dbReference type="InterPro" id="IPR033116">
    <property type="entry name" value="TRYPSIN_SER"/>
</dbReference>
<protein>
    <recommendedName>
        <fullName evidence="10">Peptidase S1 domain-containing protein</fullName>
    </recommendedName>
</protein>
<evidence type="ECO:0000256" key="9">
    <source>
        <dbReference type="SAM" id="SignalP"/>
    </source>
</evidence>
<dbReference type="Pfam" id="PF00089">
    <property type="entry name" value="Trypsin"/>
    <property type="match status" value="1"/>
</dbReference>
<evidence type="ECO:0000313" key="11">
    <source>
        <dbReference type="EMBL" id="KAJ8942812.1"/>
    </source>
</evidence>
<evidence type="ECO:0000256" key="7">
    <source>
        <dbReference type="ARBA" id="ARBA00023157"/>
    </source>
</evidence>
<dbReference type="FunFam" id="2.40.10.10:FF:000077">
    <property type="entry name" value="Predicted protein"/>
    <property type="match status" value="1"/>
</dbReference>
<comment type="caution">
    <text evidence="11">The sequence shown here is derived from an EMBL/GenBank/DDBJ whole genome shotgun (WGS) entry which is preliminary data.</text>
</comment>
<keyword evidence="2 8" id="KW-0645">Protease</keyword>
<dbReference type="AlphaFoldDB" id="A0AAV8XUL6"/>
<dbReference type="PANTHER" id="PTHR24276:SF91">
    <property type="entry name" value="AT26814P-RELATED"/>
    <property type="match status" value="1"/>
</dbReference>
<comment type="similarity">
    <text evidence="1">Belongs to the peptidase S1 family.</text>
</comment>
<dbReference type="InterPro" id="IPR018114">
    <property type="entry name" value="TRYPSIN_HIS"/>
</dbReference>
<evidence type="ECO:0000259" key="10">
    <source>
        <dbReference type="PROSITE" id="PS50240"/>
    </source>
</evidence>
<dbReference type="InterPro" id="IPR001314">
    <property type="entry name" value="Peptidase_S1A"/>
</dbReference>
<dbReference type="InterPro" id="IPR050430">
    <property type="entry name" value="Peptidase_S1"/>
</dbReference>
<evidence type="ECO:0000256" key="4">
    <source>
        <dbReference type="ARBA" id="ARBA00022801"/>
    </source>
</evidence>
<proteinExistence type="inferred from homology"/>
<evidence type="ECO:0000256" key="6">
    <source>
        <dbReference type="ARBA" id="ARBA00023145"/>
    </source>
</evidence>
<organism evidence="11 12">
    <name type="scientific">Aromia moschata</name>
    <dbReference type="NCBI Taxonomy" id="1265417"/>
    <lineage>
        <taxon>Eukaryota</taxon>
        <taxon>Metazoa</taxon>
        <taxon>Ecdysozoa</taxon>
        <taxon>Arthropoda</taxon>
        <taxon>Hexapoda</taxon>
        <taxon>Insecta</taxon>
        <taxon>Pterygota</taxon>
        <taxon>Neoptera</taxon>
        <taxon>Endopterygota</taxon>
        <taxon>Coleoptera</taxon>
        <taxon>Polyphaga</taxon>
        <taxon>Cucujiformia</taxon>
        <taxon>Chrysomeloidea</taxon>
        <taxon>Cerambycidae</taxon>
        <taxon>Cerambycinae</taxon>
        <taxon>Callichromatini</taxon>
        <taxon>Aromia</taxon>
    </lineage>
</organism>
<dbReference type="PANTHER" id="PTHR24276">
    <property type="entry name" value="POLYSERASE-RELATED"/>
    <property type="match status" value="1"/>
</dbReference>
<keyword evidence="5 8" id="KW-0720">Serine protease</keyword>
<dbReference type="PROSITE" id="PS50240">
    <property type="entry name" value="TRYPSIN_DOM"/>
    <property type="match status" value="1"/>
</dbReference>
<dbReference type="PRINTS" id="PR00722">
    <property type="entry name" value="CHYMOTRYPSIN"/>
</dbReference>
<keyword evidence="12" id="KW-1185">Reference proteome</keyword>
<keyword evidence="4 8" id="KW-0378">Hydrolase</keyword>
<dbReference type="SMART" id="SM00020">
    <property type="entry name" value="Tryp_SPc"/>
    <property type="match status" value="1"/>
</dbReference>
<name>A0AAV8XUL6_9CUCU</name>
<reference evidence="11" key="1">
    <citation type="journal article" date="2023" name="Insect Mol. Biol.">
        <title>Genome sequencing provides insights into the evolution of gene families encoding plant cell wall-degrading enzymes in longhorned beetles.</title>
        <authorList>
            <person name="Shin N.R."/>
            <person name="Okamura Y."/>
            <person name="Kirsch R."/>
            <person name="Pauchet Y."/>
        </authorList>
    </citation>
    <scope>NUCLEOTIDE SEQUENCE</scope>
    <source>
        <strain evidence="11">AMC_N1</strain>
    </source>
</reference>
<dbReference type="InterPro" id="IPR009003">
    <property type="entry name" value="Peptidase_S1_PA"/>
</dbReference>
<dbReference type="GO" id="GO:0004252">
    <property type="term" value="F:serine-type endopeptidase activity"/>
    <property type="evidence" value="ECO:0007669"/>
    <property type="project" value="InterPro"/>
</dbReference>
<evidence type="ECO:0000256" key="8">
    <source>
        <dbReference type="RuleBase" id="RU363034"/>
    </source>
</evidence>
<dbReference type="Proteomes" id="UP001162162">
    <property type="component" value="Unassembled WGS sequence"/>
</dbReference>